<dbReference type="RefSeq" id="WP_311661647.1">
    <property type="nucleotide sequence ID" value="NZ_JAVRHT010000002.1"/>
</dbReference>
<accession>A0ABU3BMJ1</accession>
<keyword evidence="3" id="KW-1185">Reference proteome</keyword>
<gene>
    <name evidence="2" type="ORF">RM540_01990</name>
</gene>
<evidence type="ECO:0000313" key="2">
    <source>
        <dbReference type="EMBL" id="MDT0630506.1"/>
    </source>
</evidence>
<feature type="region of interest" description="Disordered" evidence="1">
    <location>
        <begin position="1"/>
        <end position="90"/>
    </location>
</feature>
<proteinExistence type="predicted"/>
<organism evidence="2 3">
    <name type="scientific">Rubrivirga litoralis</name>
    <dbReference type="NCBI Taxonomy" id="3075598"/>
    <lineage>
        <taxon>Bacteria</taxon>
        <taxon>Pseudomonadati</taxon>
        <taxon>Rhodothermota</taxon>
        <taxon>Rhodothermia</taxon>
        <taxon>Rhodothermales</taxon>
        <taxon>Rubricoccaceae</taxon>
        <taxon>Rubrivirga</taxon>
    </lineage>
</organism>
<feature type="region of interest" description="Disordered" evidence="1">
    <location>
        <begin position="215"/>
        <end position="238"/>
    </location>
</feature>
<dbReference type="EMBL" id="JAVRHT010000002">
    <property type="protein sequence ID" value="MDT0630506.1"/>
    <property type="molecule type" value="Genomic_DNA"/>
</dbReference>
<evidence type="ECO:0000256" key="1">
    <source>
        <dbReference type="SAM" id="MobiDB-lite"/>
    </source>
</evidence>
<protein>
    <submittedName>
        <fullName evidence="2">Uncharacterized protein</fullName>
    </submittedName>
</protein>
<sequence>MVQDDGRPARMTAHPPRLGGRFQPGVACNAATASGRNGRGGRGGRPPRTLNPAPPRAGHAGSDCRPAPADARFRPLPPPRPTSATSSTPAPGPALLRCALVLLCLAAAAPASAQTGGAAVRRDTFALAAGQTAAQLRARPLPGTATAAVFRDTAFVALDADAFSVDAAGRFALAEAPEALVVVAVAYRVLDAPGPVRARLPPADSLRALYAPDTTRAGRTEPSTAAARPPPAIRTRGSITRGVVAGSNRDVSVTSGLRLALDGDVAPGVALRAALTDEDTPILPEGTTQQLSDLDRVYIEVDGPGVRARLGDVDLALGGTAFAPLERQVQGALVEATVPAFGLVAGGRVVASGSATRGLFRSQDVAAVEGVQGPYRLDGRGGEAFVVVVPGSERVYLDGRLLRRGAGADYTVDYGTGELRFTPTHLITAERRITVDFEYTAGGAGRTLAVGGADLALVPDAAGVGRVRLGARVLREADGAGFAESLGLTPAEVAQLRAAGTDDVLVSGAQRVPTFDAQSPFVLYTTRDTVVAGEPVQIFVPAAPPDTAFFRVRFSRVAPGAGTYRRANRVPGVVQARNGVVYEYVGPGRGDALPARVLPRPTSRTLLDLTAAADVLPGLEAFGEVARSVDDANTLAPGGGAGAGAYEVGLRLAPRDVGGGALSGTLRHRARADAFRPLDRVRGVDFNRRWNLARAGTPFGSALDTLGETVTEAAVRWAVAGGAAEAEAGRLALGGFRSDRGALGVRLGQTEPGPLGLDLDLRLAGARSGGAGALAERLGTGFFREGRALVSRAVGPLTPSVAVKHERREQGGEGAAPPAGPLLQDSLLAASYGFWAVRPALSATFPGLDAAASVELRQESEPLGPRGGAAPLADAARALTVETTARARRGTAQADVRVAYRRKRYRSEFGALGREDAQSVAVRLGARAAPLRQAVRLRAVYDALTERSPIRQETYVLVGADLGEFVWRDGGGEPRAGEPDGVAQVDEFFPETTPLEGEYLRTFVPSPELVPTVGVGLDVRLDVEPGRLASGDGLAARVARAVALRTTLDVDERTRNPDVLAVLLLAPGALQQTGGAEAGTVNGRFRVEQELVLFPDRPGAGGRLVAEHARSTSQLAVGLERRLVQALRAEATAQLHPALRARVEAAWTRRQTLSEAFASRTFDLRGVSAEPSVVWTPTRALAVTLAPVLADRTDALAPADRPSGAAVVRVPVEARLTRAGRLSVAVRAERADVRLRGEAPAGLALFELTEGRGPGTSYLWGADAQVGLSDALRATLRYDGRAPADAPVVQTVRLELSATF</sequence>
<name>A0ABU3BMJ1_9BACT</name>
<evidence type="ECO:0000313" key="3">
    <source>
        <dbReference type="Proteomes" id="UP001267426"/>
    </source>
</evidence>
<dbReference type="Proteomes" id="UP001267426">
    <property type="component" value="Unassembled WGS sequence"/>
</dbReference>
<comment type="caution">
    <text evidence="2">The sequence shown here is derived from an EMBL/GenBank/DDBJ whole genome shotgun (WGS) entry which is preliminary data.</text>
</comment>
<reference evidence="2 3" key="1">
    <citation type="submission" date="2023-09" db="EMBL/GenBank/DDBJ databases">
        <authorList>
            <person name="Rey-Velasco X."/>
        </authorList>
    </citation>
    <scope>NUCLEOTIDE SEQUENCE [LARGE SCALE GENOMIC DNA]</scope>
    <source>
        <strain evidence="2 3">F394</strain>
    </source>
</reference>